<comment type="subcellular location">
    <subcellularLocation>
        <location evidence="1 9">Cytoplasm</location>
    </subcellularLocation>
</comment>
<dbReference type="GO" id="GO:0005737">
    <property type="term" value="C:cytoplasm"/>
    <property type="evidence" value="ECO:0007669"/>
    <property type="project" value="UniProtKB-SubCell"/>
</dbReference>
<evidence type="ECO:0000313" key="12">
    <source>
        <dbReference type="Proteomes" id="UP000192611"/>
    </source>
</evidence>
<dbReference type="PROSITE" id="PS01076">
    <property type="entry name" value="ACETATE_KINASE_2"/>
    <property type="match status" value="1"/>
</dbReference>
<evidence type="ECO:0000256" key="3">
    <source>
        <dbReference type="ARBA" id="ARBA00022490"/>
    </source>
</evidence>
<dbReference type="HAMAP" id="MF_00542">
    <property type="entry name" value="Butyrate_kinase"/>
    <property type="match status" value="1"/>
</dbReference>
<evidence type="ECO:0000256" key="4">
    <source>
        <dbReference type="ARBA" id="ARBA00022679"/>
    </source>
</evidence>
<dbReference type="Proteomes" id="UP000192611">
    <property type="component" value="Unassembled WGS sequence"/>
</dbReference>
<dbReference type="InterPro" id="IPR043129">
    <property type="entry name" value="ATPase_NBD"/>
</dbReference>
<dbReference type="GO" id="GO:0006083">
    <property type="term" value="P:acetate metabolic process"/>
    <property type="evidence" value="ECO:0007669"/>
    <property type="project" value="TreeGrafter"/>
</dbReference>
<dbReference type="GO" id="GO:0005524">
    <property type="term" value="F:ATP binding"/>
    <property type="evidence" value="ECO:0007669"/>
    <property type="project" value="UniProtKB-KW"/>
</dbReference>
<comment type="caution">
    <text evidence="11">The sequence shown here is derived from an EMBL/GenBank/DDBJ whole genome shotgun (WGS) entry which is preliminary data.</text>
</comment>
<keyword evidence="3 9" id="KW-0963">Cytoplasm</keyword>
<dbReference type="Pfam" id="PF00871">
    <property type="entry name" value="Acetate_kinase"/>
    <property type="match status" value="1"/>
</dbReference>
<protein>
    <recommendedName>
        <fullName evidence="9">Probable butyrate kinase</fullName>
        <shortName evidence="9">BK</shortName>
        <ecNumber evidence="9">2.7.2.7</ecNumber>
    </recommendedName>
    <alternativeName>
        <fullName evidence="9">Branched-chain carboxylic acid kinase</fullName>
    </alternativeName>
</protein>
<reference evidence="12" key="1">
    <citation type="submission" date="2017-03" db="EMBL/GenBank/DDBJ databases">
        <title>Novel pathways for hydrocarbon cycling and metabolic interdependencies in hydrothermal sediment communities.</title>
        <authorList>
            <person name="Dombrowski N."/>
            <person name="Seitz K."/>
            <person name="Teske A."/>
            <person name="Baker B."/>
        </authorList>
    </citation>
    <scope>NUCLEOTIDE SEQUENCE [LARGE SCALE GENOMIC DNA]</scope>
</reference>
<dbReference type="PIRSF" id="PIRSF036458">
    <property type="entry name" value="Butyrate_kin"/>
    <property type="match status" value="1"/>
</dbReference>
<sequence length="355" mass="38086">MAEKIVLVINPGSASTKVALYKDGAEVSAKTLYHDEGVVKLPTVEQLKPRMEMVRDFMDDVGVSPSELTAVIGRGGPFKPLEGGTYEVNDALIKDIREGNVAADHISNLGSLMADEIAREAGIKAYFADPVSVDELIDEARLSGIPEVPRKSLLHALNIRAVSKRYCEEKGIDMSSLNAVVIHLGSGISVCAIRGGRIIDVNNANDGGPFSPERAGGLPTTGLIKLAFSGEYDLKGLLKYVTKSAGFKAYLGTGDLKEIMGRIDGGDSKAELVLRAFVYQVVKEAGAMSAVVDGEQEVIIITGGMAKSERLVDMLRERLNWLAPIKVYAGEGEMEALADAVFRVISGKEEVKVYQ</sequence>
<comment type="similarity">
    <text evidence="2 9 10">Belongs to the acetokinase family.</text>
</comment>
<evidence type="ECO:0000256" key="8">
    <source>
        <dbReference type="ARBA" id="ARBA00048596"/>
    </source>
</evidence>
<dbReference type="NCBIfam" id="TIGR02707">
    <property type="entry name" value="butyr_kinase"/>
    <property type="match status" value="1"/>
</dbReference>
<gene>
    <name evidence="9" type="primary">buk</name>
    <name evidence="11" type="ORF">B6D57_02205</name>
</gene>
<accession>A0A1W9S1N6</accession>
<evidence type="ECO:0000313" key="11">
    <source>
        <dbReference type="EMBL" id="OQX90714.1"/>
    </source>
</evidence>
<keyword evidence="4 9" id="KW-0808">Transferase</keyword>
<dbReference type="CDD" id="cd24011">
    <property type="entry name" value="ASKHA_NBD_BK"/>
    <property type="match status" value="1"/>
</dbReference>
<organism evidence="11 12">
    <name type="scientific">Candidatus Coatesbacteria bacterium 4484_99</name>
    <dbReference type="NCBI Taxonomy" id="1970774"/>
    <lineage>
        <taxon>Bacteria</taxon>
        <taxon>Candidatus Coatesiibacteriota</taxon>
    </lineage>
</organism>
<proteinExistence type="inferred from homology"/>
<dbReference type="PANTHER" id="PTHR21060">
    <property type="entry name" value="ACETATE KINASE"/>
    <property type="match status" value="1"/>
</dbReference>
<evidence type="ECO:0000256" key="6">
    <source>
        <dbReference type="ARBA" id="ARBA00022777"/>
    </source>
</evidence>
<dbReference type="NCBIfam" id="NF002834">
    <property type="entry name" value="PRK03011.1-5"/>
    <property type="match status" value="1"/>
</dbReference>
<evidence type="ECO:0000256" key="7">
    <source>
        <dbReference type="ARBA" id="ARBA00022840"/>
    </source>
</evidence>
<dbReference type="InterPro" id="IPR023865">
    <property type="entry name" value="Aliphatic_acid_kinase_CS"/>
</dbReference>
<comment type="catalytic activity">
    <reaction evidence="8 9">
        <text>butanoate + ATP = butanoyl phosphate + ADP</text>
        <dbReference type="Rhea" id="RHEA:13585"/>
        <dbReference type="ChEBI" id="CHEBI:17968"/>
        <dbReference type="ChEBI" id="CHEBI:30616"/>
        <dbReference type="ChEBI" id="CHEBI:58079"/>
        <dbReference type="ChEBI" id="CHEBI:456216"/>
        <dbReference type="EC" id="2.7.2.7"/>
    </reaction>
</comment>
<evidence type="ECO:0000256" key="10">
    <source>
        <dbReference type="RuleBase" id="RU003835"/>
    </source>
</evidence>
<evidence type="ECO:0000256" key="1">
    <source>
        <dbReference type="ARBA" id="ARBA00004496"/>
    </source>
</evidence>
<dbReference type="PANTHER" id="PTHR21060:SF20">
    <property type="entry name" value="BUTYRATE KINASE 1-RELATED"/>
    <property type="match status" value="1"/>
</dbReference>
<dbReference type="AlphaFoldDB" id="A0A1W9S1N6"/>
<dbReference type="InterPro" id="IPR000890">
    <property type="entry name" value="Aliphatic_acid_kin_short-chain"/>
</dbReference>
<dbReference type="EC" id="2.7.2.7" evidence="9"/>
<evidence type="ECO:0000256" key="9">
    <source>
        <dbReference type="HAMAP-Rule" id="MF_00542"/>
    </source>
</evidence>
<dbReference type="PRINTS" id="PR00471">
    <property type="entry name" value="ACETATEKNASE"/>
</dbReference>
<dbReference type="EMBL" id="NATQ01000032">
    <property type="protein sequence ID" value="OQX90714.1"/>
    <property type="molecule type" value="Genomic_DNA"/>
</dbReference>
<keyword evidence="7 9" id="KW-0067">ATP-binding</keyword>
<dbReference type="GO" id="GO:0047761">
    <property type="term" value="F:butyrate kinase activity"/>
    <property type="evidence" value="ECO:0007669"/>
    <property type="project" value="UniProtKB-UniRule"/>
</dbReference>
<name>A0A1W9S1N6_9BACT</name>
<keyword evidence="6 9" id="KW-0418">Kinase</keyword>
<evidence type="ECO:0000256" key="5">
    <source>
        <dbReference type="ARBA" id="ARBA00022741"/>
    </source>
</evidence>
<evidence type="ECO:0000256" key="2">
    <source>
        <dbReference type="ARBA" id="ARBA00008748"/>
    </source>
</evidence>
<keyword evidence="5 9" id="KW-0547">Nucleotide-binding</keyword>
<dbReference type="GO" id="GO:0008776">
    <property type="term" value="F:acetate kinase activity"/>
    <property type="evidence" value="ECO:0007669"/>
    <property type="project" value="TreeGrafter"/>
</dbReference>
<dbReference type="Gene3D" id="3.30.420.40">
    <property type="match status" value="2"/>
</dbReference>
<dbReference type="InterPro" id="IPR011245">
    <property type="entry name" value="Butyrate_kin"/>
</dbReference>
<dbReference type="SUPFAM" id="SSF53067">
    <property type="entry name" value="Actin-like ATPase domain"/>
    <property type="match status" value="2"/>
</dbReference>